<reference evidence="3" key="3">
    <citation type="submission" date="2025-08" db="UniProtKB">
        <authorList>
            <consortium name="Ensembl"/>
        </authorList>
    </citation>
    <scope>IDENTIFICATION</scope>
    <source>
        <strain evidence="3">17573</strain>
    </source>
</reference>
<dbReference type="PANTHER" id="PTHR10881">
    <property type="entry name" value="GOLGIN SUBFAMILY A MEMBER-RELATED"/>
    <property type="match status" value="1"/>
</dbReference>
<reference evidence="4" key="1">
    <citation type="journal article" date="2007" name="Science">
        <title>Evolutionary and biomedical insights from the rhesus macaque genome.</title>
        <authorList>
            <person name="Gibbs R.A."/>
            <person name="Rogers J."/>
            <person name="Katze M.G."/>
            <person name="Bumgarner R."/>
            <person name="Weinstock G.M."/>
            <person name="Mardis E.R."/>
            <person name="Remington K.A."/>
            <person name="Strausberg R.L."/>
            <person name="Venter J.C."/>
            <person name="Wilson R.K."/>
            <person name="Batzer M.A."/>
            <person name="Bustamante C.D."/>
            <person name="Eichler E.E."/>
            <person name="Hahn M.W."/>
            <person name="Hardison R.C."/>
            <person name="Makova K.D."/>
            <person name="Miller W."/>
            <person name="Milosavljevic A."/>
            <person name="Palermo R.E."/>
            <person name="Siepel A."/>
            <person name="Sikela J.M."/>
            <person name="Attaway T."/>
            <person name="Bell S."/>
            <person name="Bernard K.E."/>
            <person name="Buhay C.J."/>
            <person name="Chandrabose M.N."/>
            <person name="Dao M."/>
            <person name="Davis C."/>
            <person name="Delehaunty K.D."/>
            <person name="Ding Y."/>
            <person name="Dinh H.H."/>
            <person name="Dugan-Rocha S."/>
            <person name="Fulton L.A."/>
            <person name="Gabisi R.A."/>
            <person name="Garner T.T."/>
            <person name="Godfrey J."/>
            <person name="Hawes A.C."/>
            <person name="Hernandez J."/>
            <person name="Hines S."/>
            <person name="Holder M."/>
            <person name="Hume J."/>
            <person name="Jhangiani S.N."/>
            <person name="Joshi V."/>
            <person name="Khan Z.M."/>
            <person name="Kirkness E.F."/>
            <person name="Cree A."/>
            <person name="Fowler R.G."/>
            <person name="Lee S."/>
            <person name="Lewis L.R."/>
            <person name="Li Z."/>
            <person name="Liu Y.-S."/>
            <person name="Moore S.M."/>
            <person name="Muzny D."/>
            <person name="Nazareth L.V."/>
            <person name="Ngo D.N."/>
            <person name="Okwuonu G.O."/>
            <person name="Pai G."/>
            <person name="Parker D."/>
            <person name="Paul H.A."/>
            <person name="Pfannkoch C."/>
            <person name="Pohl C.S."/>
            <person name="Rogers Y.-H.C."/>
            <person name="Ruiz S.J."/>
            <person name="Sabo A."/>
            <person name="Santibanez J."/>
            <person name="Schneider B.W."/>
            <person name="Smith S.M."/>
            <person name="Sodergren E."/>
            <person name="Svatek A.F."/>
            <person name="Utterback T.R."/>
            <person name="Vattathil S."/>
            <person name="Warren W."/>
            <person name="White C.S."/>
            <person name="Chinwalla A.T."/>
            <person name="Feng Y."/>
            <person name="Halpern A.L."/>
            <person name="Hillier L.W."/>
            <person name="Huang X."/>
            <person name="Minx P."/>
            <person name="Nelson J.O."/>
            <person name="Pepin K.H."/>
            <person name="Qin X."/>
            <person name="Sutton G.G."/>
            <person name="Venter E."/>
            <person name="Walenz B.P."/>
            <person name="Wallis J.W."/>
            <person name="Worley K.C."/>
            <person name="Yang S.-P."/>
            <person name="Jones S.M."/>
            <person name="Marra M.A."/>
            <person name="Rocchi M."/>
            <person name="Schein J.E."/>
            <person name="Baertsch R."/>
            <person name="Clarke L."/>
            <person name="Csuros M."/>
            <person name="Glasscock J."/>
            <person name="Harris R.A."/>
            <person name="Havlak P."/>
            <person name="Jackson A.R."/>
            <person name="Jiang H."/>
            <person name="Liu Y."/>
            <person name="Messina D.N."/>
            <person name="Shen Y."/>
            <person name="Song H.X.-Z."/>
            <person name="Wylie T."/>
            <person name="Zhang L."/>
            <person name="Birney E."/>
            <person name="Han K."/>
            <person name="Konkel M.K."/>
            <person name="Lee J."/>
            <person name="Smit A.F.A."/>
            <person name="Ullmer B."/>
            <person name="Wang H."/>
            <person name="Xing J."/>
            <person name="Burhans R."/>
            <person name="Cheng Z."/>
            <person name="Karro J.E."/>
            <person name="Ma J."/>
            <person name="Raney B."/>
            <person name="She X."/>
            <person name="Cox M.J."/>
            <person name="Demuth J.P."/>
            <person name="Dumas L.J."/>
            <person name="Han S.-G."/>
            <person name="Hopkins J."/>
            <person name="Karimpour-Fard A."/>
            <person name="Kim Y.H."/>
            <person name="Pollack J.R."/>
            <person name="Vinar T."/>
            <person name="Addo-Quaye C."/>
            <person name="Degenhardt J."/>
            <person name="Denby A."/>
            <person name="Hubisz M.J."/>
            <person name="Indap A."/>
            <person name="Kosiol C."/>
            <person name="Lahn B.T."/>
            <person name="Lawson H.A."/>
            <person name="Marklein A."/>
            <person name="Nielsen R."/>
            <person name="Vallender E.J."/>
            <person name="Clark A.G."/>
            <person name="Ferguson B."/>
            <person name="Hernandez R.D."/>
            <person name="Hirani K."/>
            <person name="Kehrer-Sawatzki H."/>
            <person name="Kolb J."/>
            <person name="Patil S."/>
            <person name="Pu L.-L."/>
            <person name="Ren Y."/>
            <person name="Smith D.G."/>
            <person name="Wheeler D.A."/>
            <person name="Schenck I."/>
            <person name="Ball E.V."/>
            <person name="Chen R."/>
            <person name="Cooper D.N."/>
            <person name="Giardine B."/>
            <person name="Hsu F."/>
            <person name="Kent W.J."/>
            <person name="Lesk A."/>
            <person name="Nelson D.L."/>
            <person name="O'brien W.E."/>
            <person name="Pruefer K."/>
            <person name="Stenson P.D."/>
            <person name="Wallace J.C."/>
            <person name="Ke H."/>
            <person name="Liu X.-M."/>
            <person name="Wang P."/>
            <person name="Xiang A.P."/>
            <person name="Yang F."/>
            <person name="Barber G.P."/>
            <person name="Haussler D."/>
            <person name="Karolchik D."/>
            <person name="Kern A.D."/>
            <person name="Kuhn R.M."/>
            <person name="Smith K.E."/>
            <person name="Zwieg A.S."/>
        </authorList>
    </citation>
    <scope>NUCLEOTIDE SEQUENCE [LARGE SCALE GENOMIC DNA]</scope>
    <source>
        <strain evidence="4">17573</strain>
    </source>
</reference>
<dbReference type="STRING" id="9544.ENSMMUP00000063559"/>
<reference evidence="3" key="4">
    <citation type="submission" date="2025-09" db="UniProtKB">
        <authorList>
            <consortium name="Ensembl"/>
        </authorList>
    </citation>
    <scope>IDENTIFICATION</scope>
    <source>
        <strain evidence="3">17573</strain>
    </source>
</reference>
<dbReference type="GO" id="GO:0005794">
    <property type="term" value="C:Golgi apparatus"/>
    <property type="evidence" value="ECO:0007669"/>
    <property type="project" value="InterPro"/>
</dbReference>
<dbReference type="AlphaFoldDB" id="A0A5F7ZD72"/>
<feature type="signal peptide" evidence="2">
    <location>
        <begin position="1"/>
        <end position="20"/>
    </location>
</feature>
<proteinExistence type="predicted"/>
<dbReference type="InParanoid" id="A0A5F7ZD72"/>
<accession>A0A5F7ZD72</accession>
<evidence type="ECO:0000256" key="1">
    <source>
        <dbReference type="SAM" id="MobiDB-lite"/>
    </source>
</evidence>
<keyword evidence="2" id="KW-0732">Signal</keyword>
<dbReference type="InterPro" id="IPR024858">
    <property type="entry name" value="GOLGA"/>
</dbReference>
<dbReference type="Ensembl" id="ENSMMUT00000100840.1">
    <property type="protein sequence ID" value="ENSMMUP00000063559.1"/>
    <property type="gene ID" value="ENSMMUG00000057402.1"/>
</dbReference>
<organism evidence="3 4">
    <name type="scientific">Macaca mulatta</name>
    <name type="common">Rhesus macaque</name>
    <dbReference type="NCBI Taxonomy" id="9544"/>
    <lineage>
        <taxon>Eukaryota</taxon>
        <taxon>Metazoa</taxon>
        <taxon>Chordata</taxon>
        <taxon>Craniata</taxon>
        <taxon>Vertebrata</taxon>
        <taxon>Euteleostomi</taxon>
        <taxon>Mammalia</taxon>
        <taxon>Eutheria</taxon>
        <taxon>Euarchontoglires</taxon>
        <taxon>Primates</taxon>
        <taxon>Haplorrhini</taxon>
        <taxon>Catarrhini</taxon>
        <taxon>Cercopithecidae</taxon>
        <taxon>Cercopithecinae</taxon>
        <taxon>Macaca</taxon>
    </lineage>
</organism>
<protein>
    <submittedName>
        <fullName evidence="3">Uncharacterized protein</fullName>
    </submittedName>
</protein>
<sequence length="200" mass="21270">VAWVAFLVSHRSLWTHCCLATPPFLSSFSLINGLGALRPRPYSAFYWGPGYASPGSVPQLPVRRLEVLISAHWDFTDVAPTLPPSPPSGGRRNSKEQIGCSKGKVKRILAEKQPWCSSRSKEEQETNGSSPETATSGGCHSPGNGVLAGQTSGDRGPKGQYRSARGIHGEGPTSSASLKDLESLCQELAVVLGSRSVKIS</sequence>
<name>A0A5F7ZD72_MACMU</name>
<feature type="compositionally biased region" description="Polar residues" evidence="1">
    <location>
        <begin position="126"/>
        <end position="138"/>
    </location>
</feature>
<dbReference type="VEuPathDB" id="HostDB:ENSMMUG00000057402"/>
<feature type="chain" id="PRO_5023919402" evidence="2">
    <location>
        <begin position="21"/>
        <end position="200"/>
    </location>
</feature>
<feature type="region of interest" description="Disordered" evidence="1">
    <location>
        <begin position="79"/>
        <end position="100"/>
    </location>
</feature>
<evidence type="ECO:0000313" key="3">
    <source>
        <dbReference type="Ensembl" id="ENSMMUP00000063559.1"/>
    </source>
</evidence>
<dbReference type="Bgee" id="ENSMMUG00000057402">
    <property type="expression patterns" value="Expressed in testis and 7 other cell types or tissues"/>
</dbReference>
<feature type="region of interest" description="Disordered" evidence="1">
    <location>
        <begin position="114"/>
        <end position="178"/>
    </location>
</feature>
<keyword evidence="4" id="KW-1185">Reference proteome</keyword>
<reference evidence="3" key="2">
    <citation type="submission" date="2019-01" db="EMBL/GenBank/DDBJ databases">
        <authorList>
            <person name="Graves T."/>
            <person name="Eichler E.E."/>
            <person name="Wilson R.K."/>
        </authorList>
    </citation>
    <scope>NUCLEOTIDE SEQUENCE [LARGE SCALE GENOMIC DNA]</scope>
    <source>
        <strain evidence="3">17573</strain>
    </source>
</reference>
<dbReference type="PANTHER" id="PTHR10881:SF62">
    <property type="entry name" value="GOLGIN SUBFAMILY A MEMBER 8H-RELATED"/>
    <property type="match status" value="1"/>
</dbReference>
<evidence type="ECO:0000313" key="4">
    <source>
        <dbReference type="Proteomes" id="UP000006718"/>
    </source>
</evidence>
<evidence type="ECO:0000256" key="2">
    <source>
        <dbReference type="SAM" id="SignalP"/>
    </source>
</evidence>
<dbReference type="Proteomes" id="UP000006718">
    <property type="component" value="Chromosome 7"/>
</dbReference>